<keyword evidence="5 11" id="KW-0732">Signal</keyword>
<protein>
    <submittedName>
        <fullName evidence="13">S8 family serine peptidase</fullName>
    </submittedName>
</protein>
<comment type="caution">
    <text evidence="13">The sequence shown here is derived from an EMBL/GenBank/DDBJ whole genome shotgun (WGS) entry which is preliminary data.</text>
</comment>
<name>A0ABW0U3M5_9BACL</name>
<dbReference type="InterPro" id="IPR050131">
    <property type="entry name" value="Peptidase_S8_subtilisin-like"/>
</dbReference>
<dbReference type="PROSITE" id="PS00138">
    <property type="entry name" value="SUBTILASE_SER"/>
    <property type="match status" value="1"/>
</dbReference>
<feature type="region of interest" description="Disordered" evidence="10">
    <location>
        <begin position="248"/>
        <end position="271"/>
    </location>
</feature>
<dbReference type="Pfam" id="PF00395">
    <property type="entry name" value="SLH"/>
    <property type="match status" value="3"/>
</dbReference>
<keyword evidence="6 8" id="KW-0378">Hydrolase</keyword>
<dbReference type="SUPFAM" id="SSF52743">
    <property type="entry name" value="Subtilisin-like"/>
    <property type="match status" value="1"/>
</dbReference>
<dbReference type="InterPro" id="IPR036852">
    <property type="entry name" value="Peptidase_S8/S53_dom_sf"/>
</dbReference>
<proteinExistence type="inferred from homology"/>
<feature type="signal peptide" evidence="11">
    <location>
        <begin position="1"/>
        <end position="30"/>
    </location>
</feature>
<feature type="domain" description="SLH" evidence="12">
    <location>
        <begin position="1214"/>
        <end position="1277"/>
    </location>
</feature>
<evidence type="ECO:0000256" key="8">
    <source>
        <dbReference type="PROSITE-ProRule" id="PRU01240"/>
    </source>
</evidence>
<keyword evidence="2" id="KW-0134">Cell wall</keyword>
<comment type="similarity">
    <text evidence="1 8 9">Belongs to the peptidase S8 family.</text>
</comment>
<dbReference type="Gene3D" id="3.40.50.200">
    <property type="entry name" value="Peptidase S8/S53 domain"/>
    <property type="match status" value="1"/>
</dbReference>
<keyword evidence="3" id="KW-0964">Secreted</keyword>
<dbReference type="InterPro" id="IPR010259">
    <property type="entry name" value="S8pro/Inhibitor_I9"/>
</dbReference>
<dbReference type="InterPro" id="IPR001119">
    <property type="entry name" value="SLH_dom"/>
</dbReference>
<dbReference type="InterPro" id="IPR000209">
    <property type="entry name" value="Peptidase_S8/S53_dom"/>
</dbReference>
<reference evidence="14" key="1">
    <citation type="journal article" date="2019" name="Int. J. Syst. Evol. Microbiol.">
        <title>The Global Catalogue of Microorganisms (GCM) 10K type strain sequencing project: providing services to taxonomists for standard genome sequencing and annotation.</title>
        <authorList>
            <consortium name="The Broad Institute Genomics Platform"/>
            <consortium name="The Broad Institute Genome Sequencing Center for Infectious Disease"/>
            <person name="Wu L."/>
            <person name="Ma J."/>
        </authorList>
    </citation>
    <scope>NUCLEOTIDE SEQUENCE [LARGE SCALE GENOMIC DNA]</scope>
    <source>
        <strain evidence="14">KACC 11299</strain>
    </source>
</reference>
<feature type="active site" description="Charge relay system" evidence="8">
    <location>
        <position position="283"/>
    </location>
</feature>
<dbReference type="CDD" id="cd07474">
    <property type="entry name" value="Peptidases_S8_subtilisin_Vpr-like"/>
    <property type="match status" value="1"/>
</dbReference>
<feature type="chain" id="PRO_5046164162" evidence="11">
    <location>
        <begin position="31"/>
        <end position="1340"/>
    </location>
</feature>
<evidence type="ECO:0000256" key="2">
    <source>
        <dbReference type="ARBA" id="ARBA00022512"/>
    </source>
</evidence>
<keyword evidence="7 8" id="KW-0720">Serine protease</keyword>
<dbReference type="InterPro" id="IPR015500">
    <property type="entry name" value="Peptidase_S8_subtilisin-rel"/>
</dbReference>
<gene>
    <name evidence="13" type="ORF">ACFPTP_16430</name>
</gene>
<dbReference type="Proteomes" id="UP001596071">
    <property type="component" value="Unassembled WGS sequence"/>
</dbReference>
<dbReference type="PROSITE" id="PS51272">
    <property type="entry name" value="SLH"/>
    <property type="match status" value="3"/>
</dbReference>
<dbReference type="Gene3D" id="2.60.40.1080">
    <property type="match status" value="1"/>
</dbReference>
<dbReference type="EMBL" id="JBHSNP010000029">
    <property type="protein sequence ID" value="MFC5604824.1"/>
    <property type="molecule type" value="Genomic_DNA"/>
</dbReference>
<dbReference type="Pfam" id="PF05922">
    <property type="entry name" value="Inhibitor_I9"/>
    <property type="match status" value="1"/>
</dbReference>
<evidence type="ECO:0000259" key="12">
    <source>
        <dbReference type="PROSITE" id="PS51272"/>
    </source>
</evidence>
<feature type="active site" description="Charge relay system" evidence="8">
    <location>
        <position position="219"/>
    </location>
</feature>
<evidence type="ECO:0000256" key="7">
    <source>
        <dbReference type="ARBA" id="ARBA00022825"/>
    </source>
</evidence>
<dbReference type="InterPro" id="IPR023827">
    <property type="entry name" value="Peptidase_S8_Asp-AS"/>
</dbReference>
<dbReference type="PROSITE" id="PS00136">
    <property type="entry name" value="SUBTILASE_ASP"/>
    <property type="match status" value="1"/>
</dbReference>
<evidence type="ECO:0000313" key="14">
    <source>
        <dbReference type="Proteomes" id="UP001596071"/>
    </source>
</evidence>
<feature type="domain" description="SLH" evidence="12">
    <location>
        <begin position="1153"/>
        <end position="1212"/>
    </location>
</feature>
<dbReference type="SUPFAM" id="SSF52025">
    <property type="entry name" value="PA domain"/>
    <property type="match status" value="1"/>
</dbReference>
<evidence type="ECO:0000256" key="11">
    <source>
        <dbReference type="SAM" id="SignalP"/>
    </source>
</evidence>
<dbReference type="Pfam" id="PF00082">
    <property type="entry name" value="Peptidase_S8"/>
    <property type="match status" value="1"/>
</dbReference>
<evidence type="ECO:0000256" key="1">
    <source>
        <dbReference type="ARBA" id="ARBA00011073"/>
    </source>
</evidence>
<evidence type="ECO:0000256" key="3">
    <source>
        <dbReference type="ARBA" id="ARBA00022525"/>
    </source>
</evidence>
<sequence>MYSKKVLKFLSTMLAVFMVLSLLTPMQASANTTAQPFKERGTDESIHQMKMAVAQQLELLKNVPTLHKDLQGLKGEENVDVIIQLSEDAVALAEGKQKINNKPFTAAERTAALTKVKQQQTAVKKEMYANNLIEQEGFSYEIVLNGFAATVKAKNLEKLLSIPGITSVEPDIEVYAMEDTASQDTDYEAMMNTSISFLGIERIWNKGFKGNGIKVGVLDTGIDYNHPEFEGIYKGGWNFISHANSADYTKPRDERDPYETTPSERPAAKPEFNANGSSFYTSHGTHVAGTIAALGKNEYGISGIAPQVDLHAYRVLGAYGSGSNAGVIAGINKAVEEGMDIINLSLGGGSNTSVTADTIAINNAMLAGTLAVMATGNSGPGRGTIGTPAAAALGVAVGNTTNPETQFEATVDITAGAYSKESNMKLMGTTFGANLSQQLAGEFEIVAIPGVGKPSDYAGLDVAGKVVLVSRGEIAFVDKIAAAKEAGAAAMLIHNFGGGTNAPGPSGTFLGDAFEFIPAFDMSQTEGDALRAALAAEAGKVSFDNFTSKSSAGDEVNNSSSRGPTTPNFDIKPDVTAPGTNIMSTIPMYGKDNPAADYSKAYTRKTGTSMATPHIAGIAALIMNANPDWTPFDVKVALSNTAKVLDTAKYDVFAQGPGRVQPYDAAFPKALAYAEDRVVSDGVEVDNHKGTVTFGNLEKVKDGDISVTKQIRVKKLSGGPSNFEVSVQVTKAFKDAKLTIDKPTFTLNGEQLLNVTLTASKSTTATGNEFLGYIHLRDGQTELSLPFAVDFSPKAPATGMGDYALTEKDLSFNGDGVKDVGRLEFTLLSNVATNYIELWDIQDPEGGYYEDGYIGYLHSGSSLAAGSYYLEIDGEYAPWGGTGLESIPDGIYTVDFTALNLGAGPTIIEAWDGPLFVKSTSAVIESEGTHVADAPTYTFSGNLVDKYIDYQELLAEYGLGYNLNTKLATTYEAADEAGNIVSSGPVNLAQDGTFTFEVTGLANGVNTVTIFVEDAAGNKSEASFDVVYDAAEEPGEPAQTLSVTPDKVTLKVGDTKQLAVTSTQKEDKVEKKKDVTKDAAYTGYDEKVIKVVEGKIEALAVGETAITVTYGEEDVTVTVTVEKKDVVLPPYYPPYTPPVDPKPEPKPEEKPVTKPVIFTDIANTFAANEIKVLAARGIIQGKTETEFAPNAQITRAEFAVFLARALNLPTKEYEGKFSDVIASKKWAYAGVEAAARAGIVNGTTDGKFNPDAPIKREEIAAMVVRAIEYQNKEKLANLEKPANFGDHGSIGNFAIDAVYKATSLGVIKGNEGNFMPKNNATRAEAAVMLYRALDTLQLLD</sequence>
<dbReference type="PROSITE" id="PS51892">
    <property type="entry name" value="SUBTILASE"/>
    <property type="match status" value="1"/>
</dbReference>
<dbReference type="RefSeq" id="WP_381447036.1">
    <property type="nucleotide sequence ID" value="NZ_JBHSNP010000029.1"/>
</dbReference>
<evidence type="ECO:0000256" key="9">
    <source>
        <dbReference type="RuleBase" id="RU003355"/>
    </source>
</evidence>
<feature type="compositionally biased region" description="Basic and acidic residues" evidence="10">
    <location>
        <begin position="249"/>
        <end position="258"/>
    </location>
</feature>
<dbReference type="PRINTS" id="PR00723">
    <property type="entry name" value="SUBTILISIN"/>
</dbReference>
<dbReference type="InterPro" id="IPR022398">
    <property type="entry name" value="Peptidase_S8_His-AS"/>
</dbReference>
<dbReference type="PANTHER" id="PTHR43806:SF65">
    <property type="entry name" value="SERINE PROTEASE APRX"/>
    <property type="match status" value="1"/>
</dbReference>
<evidence type="ECO:0000313" key="13">
    <source>
        <dbReference type="EMBL" id="MFC5604824.1"/>
    </source>
</evidence>
<dbReference type="InterPro" id="IPR023828">
    <property type="entry name" value="Peptidase_S8_Ser-AS"/>
</dbReference>
<dbReference type="Gene3D" id="3.50.30.30">
    <property type="match status" value="1"/>
</dbReference>
<dbReference type="InterPro" id="IPR046450">
    <property type="entry name" value="PA_dom_sf"/>
</dbReference>
<dbReference type="PROSITE" id="PS00137">
    <property type="entry name" value="SUBTILASE_HIS"/>
    <property type="match status" value="1"/>
</dbReference>
<dbReference type="PANTHER" id="PTHR43806">
    <property type="entry name" value="PEPTIDASE S8"/>
    <property type="match status" value="1"/>
</dbReference>
<evidence type="ECO:0000256" key="4">
    <source>
        <dbReference type="ARBA" id="ARBA00022670"/>
    </source>
</evidence>
<evidence type="ECO:0000256" key="5">
    <source>
        <dbReference type="ARBA" id="ARBA00022729"/>
    </source>
</evidence>
<evidence type="ECO:0000256" key="10">
    <source>
        <dbReference type="SAM" id="MobiDB-lite"/>
    </source>
</evidence>
<feature type="domain" description="SLH" evidence="12">
    <location>
        <begin position="1281"/>
        <end position="1340"/>
    </location>
</feature>
<organism evidence="13 14">
    <name type="scientific">Sporosarcina koreensis</name>
    <dbReference type="NCBI Taxonomy" id="334735"/>
    <lineage>
        <taxon>Bacteria</taxon>
        <taxon>Bacillati</taxon>
        <taxon>Bacillota</taxon>
        <taxon>Bacilli</taxon>
        <taxon>Bacillales</taxon>
        <taxon>Caryophanaceae</taxon>
        <taxon>Sporosarcina</taxon>
    </lineage>
</organism>
<feature type="compositionally biased region" description="Polar residues" evidence="10">
    <location>
        <begin position="547"/>
        <end position="568"/>
    </location>
</feature>
<feature type="active site" description="Charge relay system" evidence="8">
    <location>
        <position position="609"/>
    </location>
</feature>
<accession>A0ABW0U3M5</accession>
<dbReference type="Pfam" id="PF02225">
    <property type="entry name" value="PA"/>
    <property type="match status" value="1"/>
</dbReference>
<keyword evidence="4 8" id="KW-0645">Protease</keyword>
<feature type="region of interest" description="Disordered" evidence="10">
    <location>
        <begin position="547"/>
        <end position="576"/>
    </location>
</feature>
<keyword evidence="14" id="KW-1185">Reference proteome</keyword>
<dbReference type="InterPro" id="IPR003137">
    <property type="entry name" value="PA_domain"/>
</dbReference>
<evidence type="ECO:0000256" key="6">
    <source>
        <dbReference type="ARBA" id="ARBA00022801"/>
    </source>
</evidence>
<dbReference type="InterPro" id="IPR034213">
    <property type="entry name" value="S8_Vpr-like"/>
</dbReference>